<sequence length="302" mass="34275">MFNFKSSDNKTTIQAAVWKAESKPIGVIQLVHGITEYMGRYDKVAQYFTSKGYVVCGIDIIGHGHSLQNGSRKAYLGKKGSWEYVVKDVHTCYTEMKKRYPKLPYYIVGFSMGSFIVRDMLLSPHLRTKIDGCFLIGTGSQPRFILKAIRSYIDHACMQANGQNCSPLIQFIAFGMYNNKIKNATSRADWLLYNEEERDKYLNDPHIPAQITASLMYELLSGMINCVSKKAKTASLAPVYILSGSDDAVSEYGKNIKTTVNLMTKQGFNIKDIVIFNNMRHDILHEKDNIKVLDYIYEAITH</sequence>
<dbReference type="PANTHER" id="PTHR11614">
    <property type="entry name" value="PHOSPHOLIPASE-RELATED"/>
    <property type="match status" value="1"/>
</dbReference>
<accession>A0ABV1BYQ5</accession>
<dbReference type="Pfam" id="PF12146">
    <property type="entry name" value="Hydrolase_4"/>
    <property type="match status" value="1"/>
</dbReference>
<dbReference type="EMBL" id="JBBMER010000006">
    <property type="protein sequence ID" value="MEQ2380014.1"/>
    <property type="molecule type" value="Genomic_DNA"/>
</dbReference>
<dbReference type="GO" id="GO:0016787">
    <property type="term" value="F:hydrolase activity"/>
    <property type="evidence" value="ECO:0007669"/>
    <property type="project" value="UniProtKB-KW"/>
</dbReference>
<feature type="domain" description="Serine aminopeptidase S33" evidence="1">
    <location>
        <begin position="23"/>
        <end position="288"/>
    </location>
</feature>
<dbReference type="InterPro" id="IPR051044">
    <property type="entry name" value="MAG_DAG_Lipase"/>
</dbReference>
<proteinExistence type="predicted"/>
<evidence type="ECO:0000313" key="3">
    <source>
        <dbReference type="Proteomes" id="UP001442364"/>
    </source>
</evidence>
<dbReference type="RefSeq" id="WP_090139515.1">
    <property type="nucleotide sequence ID" value="NZ_DAWDIQ010000010.1"/>
</dbReference>
<name>A0ABV1BYQ5_9FIRM</name>
<dbReference type="SUPFAM" id="SSF53474">
    <property type="entry name" value="alpha/beta-Hydrolases"/>
    <property type="match status" value="1"/>
</dbReference>
<comment type="caution">
    <text evidence="2">The sequence shown here is derived from an EMBL/GenBank/DDBJ whole genome shotgun (WGS) entry which is preliminary data.</text>
</comment>
<dbReference type="Gene3D" id="3.40.50.1820">
    <property type="entry name" value="alpha/beta hydrolase"/>
    <property type="match status" value="1"/>
</dbReference>
<evidence type="ECO:0000259" key="1">
    <source>
        <dbReference type="Pfam" id="PF12146"/>
    </source>
</evidence>
<keyword evidence="3" id="KW-1185">Reference proteome</keyword>
<protein>
    <submittedName>
        <fullName evidence="2">Alpha/beta fold hydrolase</fullName>
    </submittedName>
</protein>
<dbReference type="InterPro" id="IPR029058">
    <property type="entry name" value="AB_hydrolase_fold"/>
</dbReference>
<keyword evidence="2" id="KW-0378">Hydrolase</keyword>
<dbReference type="Proteomes" id="UP001442364">
    <property type="component" value="Unassembled WGS sequence"/>
</dbReference>
<gene>
    <name evidence="2" type="ORF">WMO14_08990</name>
</gene>
<dbReference type="InterPro" id="IPR022742">
    <property type="entry name" value="Hydrolase_4"/>
</dbReference>
<evidence type="ECO:0000313" key="2">
    <source>
        <dbReference type="EMBL" id="MEQ2380014.1"/>
    </source>
</evidence>
<reference evidence="2 3" key="1">
    <citation type="submission" date="2024-03" db="EMBL/GenBank/DDBJ databases">
        <title>Human intestinal bacterial collection.</title>
        <authorList>
            <person name="Pauvert C."/>
            <person name="Hitch T.C.A."/>
            <person name="Clavel T."/>
        </authorList>
    </citation>
    <scope>NUCLEOTIDE SEQUENCE [LARGE SCALE GENOMIC DNA]</scope>
    <source>
        <strain evidence="2 3">CLA-AA-H255</strain>
    </source>
</reference>
<organism evidence="2 3">
    <name type="scientific">[Lactobacillus] rogosae</name>
    <dbReference type="NCBI Taxonomy" id="706562"/>
    <lineage>
        <taxon>Bacteria</taxon>
        <taxon>Bacillati</taxon>
        <taxon>Bacillota</taxon>
        <taxon>Clostridia</taxon>
        <taxon>Lachnospirales</taxon>
        <taxon>Lachnospiraceae</taxon>
        <taxon>Lachnospira</taxon>
    </lineage>
</organism>